<dbReference type="PANTHER" id="PTHR10527">
    <property type="entry name" value="IMPORTIN BETA"/>
    <property type="match status" value="1"/>
</dbReference>
<dbReference type="SUPFAM" id="SSF48371">
    <property type="entry name" value="ARM repeat"/>
    <property type="match status" value="2"/>
</dbReference>
<dbReference type="InterPro" id="IPR034085">
    <property type="entry name" value="TOG"/>
</dbReference>
<evidence type="ECO:0000256" key="1">
    <source>
        <dbReference type="ARBA" id="ARBA00004123"/>
    </source>
</evidence>
<dbReference type="SMART" id="SM00913">
    <property type="entry name" value="IBN_N"/>
    <property type="match status" value="1"/>
</dbReference>
<name>A0A4D9D080_9STRA</name>
<feature type="compositionally biased region" description="Acidic residues" evidence="8">
    <location>
        <begin position="694"/>
        <end position="705"/>
    </location>
</feature>
<evidence type="ECO:0000256" key="3">
    <source>
        <dbReference type="ARBA" id="ARBA00022448"/>
    </source>
</evidence>
<feature type="domain" description="Importin N-terminal" evidence="9">
    <location>
        <begin position="45"/>
        <end position="111"/>
    </location>
</feature>
<gene>
    <name evidence="10" type="ORF">NSK_004928</name>
</gene>
<keyword evidence="4" id="KW-0963">Cytoplasm</keyword>
<evidence type="ECO:0000256" key="6">
    <source>
        <dbReference type="ARBA" id="ARBA00022927"/>
    </source>
</evidence>
<accession>A0A4D9D080</accession>
<dbReference type="SMART" id="SM01349">
    <property type="entry name" value="TOG"/>
    <property type="match status" value="1"/>
</dbReference>
<dbReference type="Pfam" id="PF23271">
    <property type="entry name" value="HEAT_GCN1"/>
    <property type="match status" value="1"/>
</dbReference>
<keyword evidence="6" id="KW-0653">Protein transport</keyword>
<dbReference type="InterPro" id="IPR011989">
    <property type="entry name" value="ARM-like"/>
</dbReference>
<organism evidence="10 11">
    <name type="scientific">Nannochloropsis salina CCMP1776</name>
    <dbReference type="NCBI Taxonomy" id="1027361"/>
    <lineage>
        <taxon>Eukaryota</taxon>
        <taxon>Sar</taxon>
        <taxon>Stramenopiles</taxon>
        <taxon>Ochrophyta</taxon>
        <taxon>Eustigmatophyceae</taxon>
        <taxon>Eustigmatales</taxon>
        <taxon>Monodopsidaceae</taxon>
        <taxon>Microchloropsis</taxon>
        <taxon>Microchloropsis salina</taxon>
    </lineage>
</organism>
<keyword evidence="5" id="KW-0677">Repeat</keyword>
<protein>
    <recommendedName>
        <fullName evidence="9">Importin N-terminal domain-containing protein</fullName>
    </recommendedName>
</protein>
<comment type="subcellular location">
    <subcellularLocation>
        <location evidence="2">Cytoplasm</location>
    </subcellularLocation>
    <subcellularLocation>
        <location evidence="1">Nucleus</location>
    </subcellularLocation>
</comment>
<keyword evidence="11" id="KW-1185">Reference proteome</keyword>
<dbReference type="Pfam" id="PF25780">
    <property type="entry name" value="TPR_IPO5"/>
    <property type="match status" value="1"/>
</dbReference>
<evidence type="ECO:0000256" key="8">
    <source>
        <dbReference type="SAM" id="MobiDB-lite"/>
    </source>
</evidence>
<keyword evidence="7" id="KW-0539">Nucleus</keyword>
<dbReference type="AlphaFoldDB" id="A0A4D9D080"/>
<dbReference type="InterPro" id="IPR057546">
    <property type="entry name" value="HEAT_GCN1"/>
</dbReference>
<dbReference type="EMBL" id="SDOX01000021">
    <property type="protein sequence ID" value="TFJ83827.1"/>
    <property type="molecule type" value="Genomic_DNA"/>
</dbReference>
<dbReference type="GO" id="GO:0031267">
    <property type="term" value="F:small GTPase binding"/>
    <property type="evidence" value="ECO:0007669"/>
    <property type="project" value="InterPro"/>
</dbReference>
<dbReference type="OrthoDB" id="7862313at2759"/>
<reference evidence="10 11" key="1">
    <citation type="submission" date="2019-01" db="EMBL/GenBank/DDBJ databases">
        <title>Nuclear Genome Assembly of the Microalgal Biofuel strain Nannochloropsis salina CCMP1776.</title>
        <authorList>
            <person name="Hovde B."/>
        </authorList>
    </citation>
    <scope>NUCLEOTIDE SEQUENCE [LARGE SCALE GENOMIC DNA]</scope>
    <source>
        <strain evidence="10 11">CCMP1776</strain>
    </source>
</reference>
<dbReference type="Proteomes" id="UP000355283">
    <property type="component" value="Unassembled WGS sequence"/>
</dbReference>
<evidence type="ECO:0000256" key="5">
    <source>
        <dbReference type="ARBA" id="ARBA00022737"/>
    </source>
</evidence>
<keyword evidence="3" id="KW-0813">Transport</keyword>
<sequence>MAKHIQSTAISAPSKEILTQLANPSNLEALLLQLTAPDTQIIQQAEAVIKKYVKSPVCVAGLVQQLQGSTYLQVRQLSAMLLRRRLGPHWNKLDAHTKEALKAALLHTLANEQERPIRKNIASVIAVAARKLLSKNKWNELLSFIYQYSQSKEEEHRELAFVVLNELAETLGRCFGSQFGNLQQLYQAGLRDPSRRVQVAALKASAALIMHLVTEDVSSVFQDLVQGMLEVARGCLEAGEEEVVSQVLDVFSELASSSASVITHSVPQIIHFCLEVLNRGDTLQNSTQDVAGMVLIAIAEEKPRSLGKKGLVPDIVATLLHMMAISQDNAAGELLSAFDGRDAQDEDDEDYEGPSGQDIAQRCLDAMAIHVPAKYFYQPTMALIGQGLDSQDFNARKAGTAALAVIIEGCSEEVTQHLSSILPRVLASARDPATCVRECACFVLGQLSENCQPEILECHGEILPCIFALLEDATPSVQLTGCHVLETFCEHLDKAVVGHYLRALLERLHQLLQSPKTSVQEAAIGAIAATAVGAEDGFIPYLHEIAPLIAQALPVTDERLLRMKGRAMDCMGRMATAVGQAHFAPYLDVSMQVAVQCFELDSLSLKEDAYLLLAQLVGVLKEGFAPHLEGLVPQLCAVLQEKEGEVVWVDEEEEDTSGVSRIVSGLDEEDEEGEAGLCARDPNSALGTKTSESNETEDGDDEEDYGATPIYDVHTGMLDVKKAAAYCLGELSQHTGVHFAPFIEMSLVPLQTLTQSFNHMLREEVAAVMPYLVLSATAASPPSRPWGKADFSDTLSAPTRTVCKAALGILLGLTQDEDQDVATRSLISLQAVLEHIGPCLLFQDEDRQRFMTVLLDIFRENLPCQQITETVEDEGVDDEEKETSRDLIEAGADLVGAVSRTFGSAFVPYLDLIMQPLSTFTNATRPEGHRQAASGCLGEIAEGLGADSKRYFEALLPILKLCLADDCNGVKRNAAWCLGISCEVLGSDIQPYVMEVLQSLHPLFRLPPTEDGSAETVDNATAAVARLIMAAPAAVPMTVVVPALLQALPLKADQCENPTVYKCLHQLVHSSVPELKPHVGNALSVYGQILSEPRSVQDEVLANDVLPGLRLLFQNPTYNEQASLALQSFAPEARTVIARHLQQ</sequence>
<evidence type="ECO:0000259" key="9">
    <source>
        <dbReference type="PROSITE" id="PS50166"/>
    </source>
</evidence>
<dbReference type="GO" id="GO:0005737">
    <property type="term" value="C:cytoplasm"/>
    <property type="evidence" value="ECO:0007669"/>
    <property type="project" value="UniProtKB-SubCell"/>
</dbReference>
<evidence type="ECO:0000256" key="7">
    <source>
        <dbReference type="ARBA" id="ARBA00023242"/>
    </source>
</evidence>
<proteinExistence type="predicted"/>
<evidence type="ECO:0000313" key="11">
    <source>
        <dbReference type="Proteomes" id="UP000355283"/>
    </source>
</evidence>
<evidence type="ECO:0000313" key="10">
    <source>
        <dbReference type="EMBL" id="TFJ83827.1"/>
    </source>
</evidence>
<feature type="region of interest" description="Disordered" evidence="8">
    <location>
        <begin position="666"/>
        <end position="706"/>
    </location>
</feature>
<evidence type="ECO:0000256" key="4">
    <source>
        <dbReference type="ARBA" id="ARBA00022490"/>
    </source>
</evidence>
<comment type="caution">
    <text evidence="10">The sequence shown here is derived from an EMBL/GenBank/DDBJ whole genome shotgun (WGS) entry which is preliminary data.</text>
</comment>
<dbReference type="PROSITE" id="PS50166">
    <property type="entry name" value="IMPORTIN_B_NT"/>
    <property type="match status" value="1"/>
</dbReference>
<dbReference type="InterPro" id="IPR040122">
    <property type="entry name" value="Importin_beta"/>
</dbReference>
<dbReference type="GO" id="GO:0006606">
    <property type="term" value="P:protein import into nucleus"/>
    <property type="evidence" value="ECO:0007669"/>
    <property type="project" value="InterPro"/>
</dbReference>
<dbReference type="Gene3D" id="1.25.10.10">
    <property type="entry name" value="Leucine-rich Repeat Variant"/>
    <property type="match status" value="2"/>
</dbReference>
<dbReference type="Pfam" id="PF03810">
    <property type="entry name" value="IBN_N"/>
    <property type="match status" value="1"/>
</dbReference>
<evidence type="ECO:0000256" key="2">
    <source>
        <dbReference type="ARBA" id="ARBA00004496"/>
    </source>
</evidence>
<dbReference type="InterPro" id="IPR001494">
    <property type="entry name" value="Importin-beta_N"/>
</dbReference>
<dbReference type="InterPro" id="IPR057672">
    <property type="entry name" value="TPR_IPO4/5"/>
</dbReference>
<dbReference type="InterPro" id="IPR016024">
    <property type="entry name" value="ARM-type_fold"/>
</dbReference>